<dbReference type="InterPro" id="IPR046553">
    <property type="entry name" value="DUF6707"/>
</dbReference>
<evidence type="ECO:0000313" key="1">
    <source>
        <dbReference type="EMBL" id="NRT87235.1"/>
    </source>
</evidence>
<dbReference type="AlphaFoldDB" id="A0AAX0AVZ3"/>
<protein>
    <submittedName>
        <fullName evidence="1">Uncharacterized protein</fullName>
    </submittedName>
</protein>
<dbReference type="Pfam" id="PF20453">
    <property type="entry name" value="DUF6707"/>
    <property type="match status" value="1"/>
</dbReference>
<accession>A0AAX0AVZ3</accession>
<organism evidence="1 2">
    <name type="scientific">Clostridium beijerinckii</name>
    <name type="common">Clostridium MP</name>
    <dbReference type="NCBI Taxonomy" id="1520"/>
    <lineage>
        <taxon>Bacteria</taxon>
        <taxon>Bacillati</taxon>
        <taxon>Bacillota</taxon>
        <taxon>Clostridia</taxon>
        <taxon>Eubacteriales</taxon>
        <taxon>Clostridiaceae</taxon>
        <taxon>Clostridium</taxon>
    </lineage>
</organism>
<dbReference type="RefSeq" id="WP_173710299.1">
    <property type="nucleotide sequence ID" value="NZ_JABSWW010000001.1"/>
</dbReference>
<comment type="caution">
    <text evidence="1">The sequence shown here is derived from an EMBL/GenBank/DDBJ whole genome shotgun (WGS) entry which is preliminary data.</text>
</comment>
<dbReference type="EMBL" id="JABSWW010000001">
    <property type="protein sequence ID" value="NRT87235.1"/>
    <property type="molecule type" value="Genomic_DNA"/>
</dbReference>
<name>A0AAX0AVZ3_CLOBE</name>
<dbReference type="Proteomes" id="UP001193748">
    <property type="component" value="Unassembled WGS sequence"/>
</dbReference>
<reference evidence="1" key="1">
    <citation type="submission" date="2020-05" db="EMBL/GenBank/DDBJ databases">
        <authorList>
            <person name="Brown S."/>
            <person name="Huntemann M."/>
            <person name="Clum A."/>
            <person name="Spunde A."/>
            <person name="Palaniappan K."/>
            <person name="Ritter S."/>
            <person name="Mikhailova N."/>
            <person name="Chen I.-M."/>
            <person name="Stamatis D."/>
            <person name="Reddy T."/>
            <person name="O'Malley R."/>
            <person name="Daum C."/>
            <person name="Shapiro N."/>
            <person name="Ivanova N."/>
            <person name="Kyrpides N."/>
            <person name="Woyke T."/>
        </authorList>
    </citation>
    <scope>NUCLEOTIDE SEQUENCE</scope>
    <source>
        <strain evidence="1">DJ080</strain>
    </source>
</reference>
<gene>
    <name evidence="1" type="ORF">B0H41_000914</name>
</gene>
<proteinExistence type="predicted"/>
<evidence type="ECO:0000313" key="2">
    <source>
        <dbReference type="Proteomes" id="UP001193748"/>
    </source>
</evidence>
<reference evidence="1" key="2">
    <citation type="journal article" date="2022" name="Nat. Biotechnol.">
        <title>Carbon-negative production of acetone and isopropanol by gas fermentation at industrial pilot scale.</title>
        <authorList>
            <person name="Liew F.E."/>
            <person name="Nogle R."/>
            <person name="Abdalla T."/>
            <person name="Rasor B.J."/>
            <person name="Canter C."/>
            <person name="Jensen R.O."/>
            <person name="Wang L."/>
            <person name="Strutz J."/>
            <person name="Chirania P."/>
            <person name="De Tissera S."/>
            <person name="Mueller A.P."/>
            <person name="Ruan Z."/>
            <person name="Gao A."/>
            <person name="Tran L."/>
            <person name="Engle N.L."/>
            <person name="Bromley J.C."/>
            <person name="Daniell J."/>
            <person name="Conrado R."/>
            <person name="Tschaplinski T.J."/>
            <person name="Giannone R.J."/>
            <person name="Hettich R.L."/>
            <person name="Karim A.S."/>
            <person name="Simpson S.D."/>
            <person name="Brown S.D."/>
            <person name="Leang C."/>
            <person name="Jewett M.C."/>
            <person name="Kopke M."/>
        </authorList>
    </citation>
    <scope>NUCLEOTIDE SEQUENCE</scope>
    <source>
        <strain evidence="1">DJ080</strain>
    </source>
</reference>
<sequence length="189" mass="22004">MNNVFNDIIDKYNKKHILRLCDKLIKRCSFKSCNDLELLVKLGTWMYIYKDFDNALIIFSLTDNLDFNGNWDIWNEIYSCQILKAKIYSDLNEKKTSENIKKNLNLRTTGGVLNWQSNVAKMCTPSTDGYYTQQIENYILNNDEKTAVEYKLLNLISLLKFLEGSFFKDGTYKSKEASATALIQELQTI</sequence>